<name>A0ABQ9MLJ4_HEVBR</name>
<dbReference type="PANTHER" id="PTHR31852">
    <property type="entry name" value="LATE EMBRYOGENESIS ABUNDANT (LEA) HYDROXYPROLINE-RICH GLYCOPROTEIN FAMILY"/>
    <property type="match status" value="1"/>
</dbReference>
<dbReference type="InterPro" id="IPR055301">
    <property type="entry name" value="Lea14-like_2"/>
</dbReference>
<gene>
    <name evidence="3" type="ORF">P3X46_008043</name>
</gene>
<accession>A0ABQ9MLJ4</accession>
<reference evidence="3" key="1">
    <citation type="journal article" date="2023" name="Plant Biotechnol. J.">
        <title>Chromosome-level wild Hevea brasiliensis genome provides new tools for genomic-assisted breeding and valuable loci to elevate rubber yield.</title>
        <authorList>
            <person name="Cheng H."/>
            <person name="Song X."/>
            <person name="Hu Y."/>
            <person name="Wu T."/>
            <person name="Yang Q."/>
            <person name="An Z."/>
            <person name="Feng S."/>
            <person name="Deng Z."/>
            <person name="Wu W."/>
            <person name="Zeng X."/>
            <person name="Tu M."/>
            <person name="Wang X."/>
            <person name="Huang H."/>
        </authorList>
    </citation>
    <scope>NUCLEOTIDE SEQUENCE</scope>
    <source>
        <strain evidence="3">MT/VB/25A 57/8</strain>
    </source>
</reference>
<evidence type="ECO:0000259" key="2">
    <source>
        <dbReference type="Pfam" id="PF03168"/>
    </source>
</evidence>
<protein>
    <recommendedName>
        <fullName evidence="2">Late embryogenesis abundant protein LEA-2 subgroup domain-containing protein</fullName>
    </recommendedName>
</protein>
<comment type="caution">
    <text evidence="3">The sequence shown here is derived from an EMBL/GenBank/DDBJ whole genome shotgun (WGS) entry which is preliminary data.</text>
</comment>
<feature type="transmembrane region" description="Helical" evidence="1">
    <location>
        <begin position="16"/>
        <end position="40"/>
    </location>
</feature>
<dbReference type="SUPFAM" id="SSF117070">
    <property type="entry name" value="LEA14-like"/>
    <property type="match status" value="1"/>
</dbReference>
<evidence type="ECO:0000313" key="4">
    <source>
        <dbReference type="Proteomes" id="UP001174677"/>
    </source>
</evidence>
<keyword evidence="1" id="KW-0472">Membrane</keyword>
<keyword evidence="1" id="KW-0812">Transmembrane</keyword>
<sequence length="206" mass="22690">MTETGDQRLPNPGRRCCIIVGGSILFFFFILFLIILIPALNSTVFKVKEPKVQLISDSLVGVSPRISFPVINTELNITQNLTLRVHNPNHASFKHGPGKSLLLYQGNQVGEADLYPGFVPSRGTVTIPCRLTVEVDESASNQKSLISDILAGQLEVETHTTIPGRINFLGIFKKHAVATSACRFTIAFPAMKIQNQKCKSKSKLRE</sequence>
<dbReference type="EMBL" id="JARPOI010000005">
    <property type="protein sequence ID" value="KAJ9179708.1"/>
    <property type="molecule type" value="Genomic_DNA"/>
</dbReference>
<dbReference type="Pfam" id="PF03168">
    <property type="entry name" value="LEA_2"/>
    <property type="match status" value="1"/>
</dbReference>
<keyword evidence="4" id="KW-1185">Reference proteome</keyword>
<evidence type="ECO:0000313" key="3">
    <source>
        <dbReference type="EMBL" id="KAJ9179708.1"/>
    </source>
</evidence>
<dbReference type="Gene3D" id="2.60.40.1820">
    <property type="match status" value="1"/>
</dbReference>
<dbReference type="InterPro" id="IPR004864">
    <property type="entry name" value="LEA_2"/>
</dbReference>
<evidence type="ECO:0000256" key="1">
    <source>
        <dbReference type="SAM" id="Phobius"/>
    </source>
</evidence>
<feature type="domain" description="Late embryogenesis abundant protein LEA-2 subgroup" evidence="2">
    <location>
        <begin position="82"/>
        <end position="177"/>
    </location>
</feature>
<keyword evidence="1" id="KW-1133">Transmembrane helix</keyword>
<organism evidence="3 4">
    <name type="scientific">Hevea brasiliensis</name>
    <name type="common">Para rubber tree</name>
    <name type="synonym">Siphonia brasiliensis</name>
    <dbReference type="NCBI Taxonomy" id="3981"/>
    <lineage>
        <taxon>Eukaryota</taxon>
        <taxon>Viridiplantae</taxon>
        <taxon>Streptophyta</taxon>
        <taxon>Embryophyta</taxon>
        <taxon>Tracheophyta</taxon>
        <taxon>Spermatophyta</taxon>
        <taxon>Magnoliopsida</taxon>
        <taxon>eudicotyledons</taxon>
        <taxon>Gunneridae</taxon>
        <taxon>Pentapetalae</taxon>
        <taxon>rosids</taxon>
        <taxon>fabids</taxon>
        <taxon>Malpighiales</taxon>
        <taxon>Euphorbiaceae</taxon>
        <taxon>Crotonoideae</taxon>
        <taxon>Micrandreae</taxon>
        <taxon>Hevea</taxon>
    </lineage>
</organism>
<proteinExistence type="predicted"/>
<dbReference type="Proteomes" id="UP001174677">
    <property type="component" value="Chromosome 5"/>
</dbReference>